<gene>
    <name evidence="1" type="ORF">E2C01_084403</name>
</gene>
<dbReference type="EMBL" id="VSRR010081067">
    <property type="protein sequence ID" value="MPC89455.1"/>
    <property type="molecule type" value="Genomic_DNA"/>
</dbReference>
<dbReference type="AlphaFoldDB" id="A0A5B7J3Z1"/>
<name>A0A5B7J3Z1_PORTR</name>
<protein>
    <submittedName>
        <fullName evidence="1">Uncharacterized protein</fullName>
    </submittedName>
</protein>
<sequence length="59" mass="7400">MTVVVVVCERDLERDLCFFFFDDRRDRYESSLLMERYGREKRGIDQFRYRYSFTGNTRR</sequence>
<proteinExistence type="predicted"/>
<keyword evidence="2" id="KW-1185">Reference proteome</keyword>
<dbReference type="Proteomes" id="UP000324222">
    <property type="component" value="Unassembled WGS sequence"/>
</dbReference>
<evidence type="ECO:0000313" key="2">
    <source>
        <dbReference type="Proteomes" id="UP000324222"/>
    </source>
</evidence>
<reference evidence="1 2" key="1">
    <citation type="submission" date="2019-05" db="EMBL/GenBank/DDBJ databases">
        <title>Another draft genome of Portunus trituberculatus and its Hox gene families provides insights of decapod evolution.</title>
        <authorList>
            <person name="Jeong J.-H."/>
            <person name="Song I."/>
            <person name="Kim S."/>
            <person name="Choi T."/>
            <person name="Kim D."/>
            <person name="Ryu S."/>
            <person name="Kim W."/>
        </authorList>
    </citation>
    <scope>NUCLEOTIDE SEQUENCE [LARGE SCALE GENOMIC DNA]</scope>
    <source>
        <tissue evidence="1">Muscle</tissue>
    </source>
</reference>
<evidence type="ECO:0000313" key="1">
    <source>
        <dbReference type="EMBL" id="MPC89455.1"/>
    </source>
</evidence>
<organism evidence="1 2">
    <name type="scientific">Portunus trituberculatus</name>
    <name type="common">Swimming crab</name>
    <name type="synonym">Neptunus trituberculatus</name>
    <dbReference type="NCBI Taxonomy" id="210409"/>
    <lineage>
        <taxon>Eukaryota</taxon>
        <taxon>Metazoa</taxon>
        <taxon>Ecdysozoa</taxon>
        <taxon>Arthropoda</taxon>
        <taxon>Crustacea</taxon>
        <taxon>Multicrustacea</taxon>
        <taxon>Malacostraca</taxon>
        <taxon>Eumalacostraca</taxon>
        <taxon>Eucarida</taxon>
        <taxon>Decapoda</taxon>
        <taxon>Pleocyemata</taxon>
        <taxon>Brachyura</taxon>
        <taxon>Eubrachyura</taxon>
        <taxon>Portunoidea</taxon>
        <taxon>Portunidae</taxon>
        <taxon>Portuninae</taxon>
        <taxon>Portunus</taxon>
    </lineage>
</organism>
<comment type="caution">
    <text evidence="1">The sequence shown here is derived from an EMBL/GenBank/DDBJ whole genome shotgun (WGS) entry which is preliminary data.</text>
</comment>
<accession>A0A5B7J3Z1</accession>